<feature type="domain" description="Flagellar hook protein FlgE D2" evidence="7">
    <location>
        <begin position="161"/>
        <end position="281"/>
    </location>
</feature>
<proteinExistence type="inferred from homology"/>
<evidence type="ECO:0000259" key="7">
    <source>
        <dbReference type="Pfam" id="PF07559"/>
    </source>
</evidence>
<keyword evidence="10" id="KW-1185">Reference proteome</keyword>
<dbReference type="InterPro" id="IPR020013">
    <property type="entry name" value="Flagellar_FlgE/F/G"/>
</dbReference>
<evidence type="ECO:0000259" key="8">
    <source>
        <dbReference type="Pfam" id="PF22692"/>
    </source>
</evidence>
<dbReference type="Pfam" id="PF06429">
    <property type="entry name" value="Flg_bbr_C"/>
    <property type="match status" value="1"/>
</dbReference>
<evidence type="ECO:0000256" key="4">
    <source>
        <dbReference type="ARBA" id="ARBA00023143"/>
    </source>
</evidence>
<dbReference type="PANTHER" id="PTHR30435">
    <property type="entry name" value="FLAGELLAR PROTEIN"/>
    <property type="match status" value="1"/>
</dbReference>
<organism evidence="9 10">
    <name type="scientific">Pseudorhodoferax aquiterrae</name>
    <dbReference type="NCBI Taxonomy" id="747304"/>
    <lineage>
        <taxon>Bacteria</taxon>
        <taxon>Pseudomonadati</taxon>
        <taxon>Pseudomonadota</taxon>
        <taxon>Betaproteobacteria</taxon>
        <taxon>Burkholderiales</taxon>
        <taxon>Comamonadaceae</taxon>
    </lineage>
</organism>
<evidence type="ECO:0000256" key="5">
    <source>
        <dbReference type="RuleBase" id="RU362116"/>
    </source>
</evidence>
<dbReference type="SUPFAM" id="SSF117143">
    <property type="entry name" value="Flagellar hook protein flgE"/>
    <property type="match status" value="1"/>
</dbReference>
<comment type="subcellular location">
    <subcellularLocation>
        <location evidence="1 5">Bacterial flagellum basal body</location>
    </subcellularLocation>
</comment>
<keyword evidence="9" id="KW-0969">Cilium</keyword>
<comment type="function">
    <text evidence="5">A flexible structure which links the flagellar filament to the drive apparatus in the basal body.</text>
</comment>
<name>A0ABQ3GE75_9BURK</name>
<dbReference type="Proteomes" id="UP000626210">
    <property type="component" value="Unassembled WGS sequence"/>
</dbReference>
<comment type="caution">
    <text evidence="9">The sequence shown here is derived from an EMBL/GenBank/DDBJ whole genome shotgun (WGS) entry which is preliminary data.</text>
</comment>
<dbReference type="RefSeq" id="WP_189690831.1">
    <property type="nucleotide sequence ID" value="NZ_BMYK01000043.1"/>
</dbReference>
<keyword evidence="4 5" id="KW-0975">Bacterial flagellum</keyword>
<keyword evidence="9" id="KW-0966">Cell projection</keyword>
<sequence length="400" mass="41393">MSFEIALSGINAINTSLDSISNNIANAGTYGFKSTRANFASLYAGSQPAGAQINSLTQSIDIGGGAMTTGRGLDAMVQGRGFFVTKESSGVEVYTRVGIFGTDQNGYLVDASNRRVQGYAVMRDANGVPVDGAGLGAMGDLQVPSGQVAAQASSRMQYVSNLSSDWVAPTAAFDATNPLTYNSSDVSVVYDSLGSQHTVTQYFVKTGTNQVTVHYTFDGATATPATQVLSFGTDGQLAAVPAVTLTAAPAGADPLSIALDYTGSTQYAGESRPSVNAPNGYASGTRVNVTLSEDGSVIAEYSNGQKQKVGTVALATFPNEQALQAISDTSWTTTSNSGTPLYATPGTGMAGELTVGAIEQSNVDMTSELVSLMTSQRNYQANTKVISTESDMMQSLMQAV</sequence>
<evidence type="ECO:0000313" key="9">
    <source>
        <dbReference type="EMBL" id="GHD03257.1"/>
    </source>
</evidence>
<evidence type="ECO:0000256" key="2">
    <source>
        <dbReference type="ARBA" id="ARBA00009677"/>
    </source>
</evidence>
<dbReference type="NCBIfam" id="TIGR03506">
    <property type="entry name" value="FlgEFG_subfam"/>
    <property type="match status" value="1"/>
</dbReference>
<dbReference type="PANTHER" id="PTHR30435:SF1">
    <property type="entry name" value="FLAGELLAR HOOK PROTEIN FLGE"/>
    <property type="match status" value="1"/>
</dbReference>
<evidence type="ECO:0000259" key="6">
    <source>
        <dbReference type="Pfam" id="PF06429"/>
    </source>
</evidence>
<evidence type="ECO:0000256" key="3">
    <source>
        <dbReference type="ARBA" id="ARBA00019015"/>
    </source>
</evidence>
<keyword evidence="9" id="KW-0282">Flagellum</keyword>
<dbReference type="Gene3D" id="2.60.98.20">
    <property type="entry name" value="Flagellar hook protein FlgE"/>
    <property type="match status" value="1"/>
</dbReference>
<dbReference type="EMBL" id="BMYK01000043">
    <property type="protein sequence ID" value="GHD03257.1"/>
    <property type="molecule type" value="Genomic_DNA"/>
</dbReference>
<comment type="similarity">
    <text evidence="2 5">Belongs to the flagella basal body rod proteins family.</text>
</comment>
<dbReference type="Pfam" id="PF22692">
    <property type="entry name" value="LlgE_F_G_D1"/>
    <property type="match status" value="1"/>
</dbReference>
<evidence type="ECO:0000313" key="10">
    <source>
        <dbReference type="Proteomes" id="UP000626210"/>
    </source>
</evidence>
<accession>A0ABQ3GE75</accession>
<feature type="domain" description="Flagellar basal-body/hook protein C-terminal" evidence="6">
    <location>
        <begin position="356"/>
        <end position="398"/>
    </location>
</feature>
<evidence type="ECO:0000256" key="1">
    <source>
        <dbReference type="ARBA" id="ARBA00004117"/>
    </source>
</evidence>
<dbReference type="InterPro" id="IPR037058">
    <property type="entry name" value="Falgellar_hook_FlgE_sf"/>
</dbReference>
<gene>
    <name evidence="9" type="primary">lfgE</name>
    <name evidence="9" type="ORF">GCM10007320_63180</name>
</gene>
<dbReference type="InterPro" id="IPR037925">
    <property type="entry name" value="FlgE/F/G-like"/>
</dbReference>
<reference evidence="10" key="1">
    <citation type="journal article" date="2019" name="Int. J. Syst. Evol. Microbiol.">
        <title>The Global Catalogue of Microorganisms (GCM) 10K type strain sequencing project: providing services to taxonomists for standard genome sequencing and annotation.</title>
        <authorList>
            <consortium name="The Broad Institute Genomics Platform"/>
            <consortium name="The Broad Institute Genome Sequencing Center for Infectious Disease"/>
            <person name="Wu L."/>
            <person name="Ma J."/>
        </authorList>
    </citation>
    <scope>NUCLEOTIDE SEQUENCE [LARGE SCALE GENOMIC DNA]</scope>
    <source>
        <strain evidence="10">KCTC 23314</strain>
    </source>
</reference>
<protein>
    <recommendedName>
        <fullName evidence="3 5">Flagellar hook protein FlgE</fullName>
    </recommendedName>
</protein>
<dbReference type="InterPro" id="IPR010930">
    <property type="entry name" value="Flg_bb/hook_C_dom"/>
</dbReference>
<feature type="domain" description="Flagellar hook protein FlgE/F/G-like D1" evidence="8">
    <location>
        <begin position="76"/>
        <end position="134"/>
    </location>
</feature>
<dbReference type="InterPro" id="IPR011491">
    <property type="entry name" value="FlgE_D2"/>
</dbReference>
<dbReference type="InterPro" id="IPR053967">
    <property type="entry name" value="LlgE_F_G-like_D1"/>
</dbReference>
<dbReference type="Pfam" id="PF07559">
    <property type="entry name" value="FlgE_D2"/>
    <property type="match status" value="1"/>
</dbReference>